<reference evidence="8 9" key="1">
    <citation type="submission" date="2019-08" db="EMBL/GenBank/DDBJ databases">
        <title>A chromosome-level genome assembly, high-density linkage maps, and genome scans reveal the genomic architecture of hybrid incompatibilities underlying speciation via character displacement in darters (Percidae: Etheostominae).</title>
        <authorList>
            <person name="Moran R.L."/>
            <person name="Catchen J.M."/>
            <person name="Fuller R.C."/>
        </authorList>
    </citation>
    <scope>NUCLEOTIDE SEQUENCE [LARGE SCALE GENOMIC DNA]</scope>
    <source>
        <strain evidence="8">EspeVRDwgs_2016</strain>
        <tissue evidence="8">Muscle</tissue>
    </source>
</reference>
<dbReference type="InterPro" id="IPR033182">
    <property type="entry name" value="MIC26/MIC27_animal"/>
</dbReference>
<keyword evidence="6" id="KW-0472">Membrane</keyword>
<comment type="caution">
    <text evidence="8">The sequence shown here is derived from an EMBL/GenBank/DDBJ whole genome shotgun (WGS) entry which is preliminary data.</text>
</comment>
<accession>A0A5J5D3X9</accession>
<name>A0A5J5D3X9_9PERO</name>
<dbReference type="Proteomes" id="UP000327493">
    <property type="component" value="Chromosome 12"/>
</dbReference>
<keyword evidence="4" id="KW-1133">Transmembrane helix</keyword>
<dbReference type="GO" id="GO:0061617">
    <property type="term" value="C:MICOS complex"/>
    <property type="evidence" value="ECO:0007669"/>
    <property type="project" value="UniProtKB-UniRule"/>
</dbReference>
<gene>
    <name evidence="8" type="ORF">FQN60_016665</name>
</gene>
<dbReference type="GO" id="GO:0042407">
    <property type="term" value="P:cristae formation"/>
    <property type="evidence" value="ECO:0007669"/>
    <property type="project" value="InterPro"/>
</dbReference>
<organism evidence="8 9">
    <name type="scientific">Etheostoma spectabile</name>
    <name type="common">orangethroat darter</name>
    <dbReference type="NCBI Taxonomy" id="54343"/>
    <lineage>
        <taxon>Eukaryota</taxon>
        <taxon>Metazoa</taxon>
        <taxon>Chordata</taxon>
        <taxon>Craniata</taxon>
        <taxon>Vertebrata</taxon>
        <taxon>Euteleostomi</taxon>
        <taxon>Actinopterygii</taxon>
        <taxon>Neopterygii</taxon>
        <taxon>Teleostei</taxon>
        <taxon>Neoteleostei</taxon>
        <taxon>Acanthomorphata</taxon>
        <taxon>Eupercaria</taxon>
        <taxon>Perciformes</taxon>
        <taxon>Percoidei</taxon>
        <taxon>Percidae</taxon>
        <taxon>Etheostomatinae</taxon>
        <taxon>Etheostoma</taxon>
    </lineage>
</organism>
<evidence type="ECO:0000256" key="3">
    <source>
        <dbReference type="ARBA" id="ARBA00022692"/>
    </source>
</evidence>
<comment type="subcellular location">
    <subcellularLocation>
        <location evidence="7">Mitochondrion inner membrane</location>
    </subcellularLocation>
    <subcellularLocation>
        <location evidence="1">Mitochondrion membrane</location>
    </subcellularLocation>
</comment>
<comment type="function">
    <text evidence="7">Component of the MICOS complex, a large protein complex of the mitochondrial inner membrane that plays crucial roles in the maintenance of crista junctions, inner membrane architecture, and formation of contact sites to the outer membrane.</text>
</comment>
<evidence type="ECO:0000256" key="6">
    <source>
        <dbReference type="ARBA" id="ARBA00023136"/>
    </source>
</evidence>
<evidence type="ECO:0000313" key="8">
    <source>
        <dbReference type="EMBL" id="KAA8587803.1"/>
    </source>
</evidence>
<evidence type="ECO:0000256" key="2">
    <source>
        <dbReference type="ARBA" id="ARBA00010904"/>
    </source>
</evidence>
<comment type="subunit">
    <text evidence="7">Component of the mitochondrial contact site and cristae organizing system (MICOS) complex.</text>
</comment>
<proteinExistence type="inferred from homology"/>
<keyword evidence="5 7" id="KW-0496">Mitochondrion</keyword>
<keyword evidence="9" id="KW-1185">Reference proteome</keyword>
<evidence type="ECO:0000256" key="4">
    <source>
        <dbReference type="ARBA" id="ARBA00022989"/>
    </source>
</evidence>
<sequence length="329" mass="36208">MDTHSVVCWAHRRALRRETPRRYHCQEHHLPDLIVTGTSRRPPYREPGASHDHTTAAAAAAAAAVTELGELSLSPVAVDRMWEMKTQFTEERGEDRLKGRGEHGEGVGYSLPCGFTVVGCRGDDTVVHAWYSGIMLKVTGSAMPRAVSLLPITVFAAEGESEPPGPLLRDELSLYTAPPQKSQYVEPEAGQLEQSVATLRKSTEPYTEWCQGTYNKIKPRVQSVVKCGNDTYAYLKNPPKDFYPRAGVIGFTGVLGLFLARGSRLKKLFYPVGLMTVSASLYYPEQAAAIAKSSGDSVYERAVQSYAALEKMVMHQSKAETGNDRETKP</sequence>
<dbReference type="Pfam" id="PF09769">
    <property type="entry name" value="ApoO"/>
    <property type="match status" value="1"/>
</dbReference>
<keyword evidence="3" id="KW-0812">Transmembrane</keyword>
<dbReference type="InterPro" id="IPR019166">
    <property type="entry name" value="MIC26/MIC27"/>
</dbReference>
<evidence type="ECO:0000256" key="7">
    <source>
        <dbReference type="RuleBase" id="RU363021"/>
    </source>
</evidence>
<comment type="similarity">
    <text evidence="2">Belongs to the apolipoprotein O/MICOS complex subunit Mic27 family.</text>
</comment>
<evidence type="ECO:0000313" key="9">
    <source>
        <dbReference type="Proteomes" id="UP000327493"/>
    </source>
</evidence>
<evidence type="ECO:0000256" key="5">
    <source>
        <dbReference type="ARBA" id="ARBA00023128"/>
    </source>
</evidence>
<protein>
    <recommendedName>
        <fullName evidence="7">MICOS complex subunit</fullName>
    </recommendedName>
</protein>
<dbReference type="PANTHER" id="PTHR14564">
    <property type="entry name" value="MICOS COMPLEX SUBUNIT MIC26 / MIC27 FAMILY MEMBER"/>
    <property type="match status" value="1"/>
</dbReference>
<dbReference type="AlphaFoldDB" id="A0A5J5D3X9"/>
<evidence type="ECO:0000256" key="1">
    <source>
        <dbReference type="ARBA" id="ARBA00004325"/>
    </source>
</evidence>
<keyword evidence="7" id="KW-0999">Mitochondrion inner membrane</keyword>
<dbReference type="EMBL" id="VOFY01000012">
    <property type="protein sequence ID" value="KAA8587803.1"/>
    <property type="molecule type" value="Genomic_DNA"/>
</dbReference>